<gene>
    <name evidence="2" type="ORF">BGX16_2536</name>
</gene>
<evidence type="ECO:0000256" key="1">
    <source>
        <dbReference type="SAM" id="SignalP"/>
    </source>
</evidence>
<proteinExistence type="predicted"/>
<dbReference type="Proteomes" id="UP000231134">
    <property type="component" value="Unassembled WGS sequence"/>
</dbReference>
<dbReference type="EMBL" id="PGEX01000001">
    <property type="protein sequence ID" value="PJJ42504.1"/>
    <property type="molecule type" value="Genomic_DNA"/>
</dbReference>
<name>A0A2M9A9Z2_9BACT</name>
<keyword evidence="1" id="KW-0732">Signal</keyword>
<dbReference type="OrthoDB" id="9768535at2"/>
<feature type="chain" id="PRO_5014715120" evidence="1">
    <location>
        <begin position="18"/>
        <end position="293"/>
    </location>
</feature>
<dbReference type="AlphaFoldDB" id="A0A2M9A9Z2"/>
<dbReference type="Pfam" id="PF14391">
    <property type="entry name" value="DUF4421"/>
    <property type="match status" value="1"/>
</dbReference>
<comment type="caution">
    <text evidence="2">The sequence shown here is derived from an EMBL/GenBank/DDBJ whole genome shotgun (WGS) entry which is preliminary data.</text>
</comment>
<keyword evidence="3" id="KW-1185">Reference proteome</keyword>
<accession>A0A2M9A9Z2</accession>
<evidence type="ECO:0000313" key="3">
    <source>
        <dbReference type="Proteomes" id="UP000231134"/>
    </source>
</evidence>
<reference evidence="2 3" key="1">
    <citation type="submission" date="2017-11" db="EMBL/GenBank/DDBJ databases">
        <title>Animal gut microbial communities from fecal samples from Wisconsin, USA.</title>
        <authorList>
            <person name="Neumann A."/>
        </authorList>
    </citation>
    <scope>NUCLEOTIDE SEQUENCE [LARGE SCALE GENOMIC DNA]</scope>
    <source>
        <strain evidence="2 3">UWS3</strain>
    </source>
</reference>
<sequence>MIRCLGILLWIVGLAFAETEFSPDSVITTFPDKISIQFLARYNYAAFSGASTDDEQMQTNCPIDLGLGGGYGDFTWSTLFTFSFGTDQSKPRTQATNLQFNYFGDRIFGDLFLKINDGFYYHNDSLDEYVPYKLRVIEIGLDVNYLWNKEHSLRSVYSLDRRQWKHNGSFVWGFGVFYNGIVSRDSVLSFYEDYQGFLHAGPDIGYSHNWAWKNGFFMNLMIVGSVSLGMNMTRKEWMQFYQVFPKFAAGYHSDTWSVNFPFFVSVLHLNENDGEIDDIFMEASGGFMVTKRF</sequence>
<dbReference type="RefSeq" id="WP_100426361.1">
    <property type="nucleotide sequence ID" value="NZ_PGEX01000001.1"/>
</dbReference>
<organism evidence="2 3">
    <name type="scientific">Hallerella succinigenes</name>
    <dbReference type="NCBI Taxonomy" id="1896222"/>
    <lineage>
        <taxon>Bacteria</taxon>
        <taxon>Pseudomonadati</taxon>
        <taxon>Fibrobacterota</taxon>
        <taxon>Fibrobacteria</taxon>
        <taxon>Fibrobacterales</taxon>
        <taxon>Fibrobacteraceae</taxon>
        <taxon>Hallerella</taxon>
    </lineage>
</organism>
<dbReference type="InterPro" id="IPR025535">
    <property type="entry name" value="DUF4421"/>
</dbReference>
<protein>
    <submittedName>
        <fullName evidence="2">Uncharacterized protein DUF4421</fullName>
    </submittedName>
</protein>
<feature type="signal peptide" evidence="1">
    <location>
        <begin position="1"/>
        <end position="17"/>
    </location>
</feature>
<evidence type="ECO:0000313" key="2">
    <source>
        <dbReference type="EMBL" id="PJJ42504.1"/>
    </source>
</evidence>